<evidence type="ECO:0000256" key="2">
    <source>
        <dbReference type="ARBA" id="ARBA00022737"/>
    </source>
</evidence>
<organism evidence="8 9">
    <name type="scientific">Aldrovandia affinis</name>
    <dbReference type="NCBI Taxonomy" id="143900"/>
    <lineage>
        <taxon>Eukaryota</taxon>
        <taxon>Metazoa</taxon>
        <taxon>Chordata</taxon>
        <taxon>Craniata</taxon>
        <taxon>Vertebrata</taxon>
        <taxon>Euteleostomi</taxon>
        <taxon>Actinopterygii</taxon>
        <taxon>Neopterygii</taxon>
        <taxon>Teleostei</taxon>
        <taxon>Notacanthiformes</taxon>
        <taxon>Halosauridae</taxon>
        <taxon>Aldrovandia</taxon>
    </lineage>
</organism>
<dbReference type="InterPro" id="IPR058156">
    <property type="entry name" value="Znf-C2H2_ZNF451"/>
</dbReference>
<dbReference type="PROSITE" id="PS50157">
    <property type="entry name" value="ZINC_FINGER_C2H2_2"/>
    <property type="match status" value="2"/>
</dbReference>
<dbReference type="Proteomes" id="UP001221898">
    <property type="component" value="Unassembled WGS sequence"/>
</dbReference>
<feature type="region of interest" description="Disordered" evidence="6">
    <location>
        <begin position="532"/>
        <end position="560"/>
    </location>
</feature>
<evidence type="ECO:0000313" key="9">
    <source>
        <dbReference type="Proteomes" id="UP001221898"/>
    </source>
</evidence>
<dbReference type="AlphaFoldDB" id="A0AAD7RCH6"/>
<evidence type="ECO:0000256" key="6">
    <source>
        <dbReference type="SAM" id="MobiDB-lite"/>
    </source>
</evidence>
<feature type="compositionally biased region" description="Basic and acidic residues" evidence="6">
    <location>
        <begin position="811"/>
        <end position="827"/>
    </location>
</feature>
<reference evidence="8" key="1">
    <citation type="journal article" date="2023" name="Science">
        <title>Genome structures resolve the early diversification of teleost fishes.</title>
        <authorList>
            <person name="Parey E."/>
            <person name="Louis A."/>
            <person name="Montfort J."/>
            <person name="Bouchez O."/>
            <person name="Roques C."/>
            <person name="Iampietro C."/>
            <person name="Lluch J."/>
            <person name="Castinel A."/>
            <person name="Donnadieu C."/>
            <person name="Desvignes T."/>
            <person name="Floi Bucao C."/>
            <person name="Jouanno E."/>
            <person name="Wen M."/>
            <person name="Mejri S."/>
            <person name="Dirks R."/>
            <person name="Jansen H."/>
            <person name="Henkel C."/>
            <person name="Chen W.J."/>
            <person name="Zahm M."/>
            <person name="Cabau C."/>
            <person name="Klopp C."/>
            <person name="Thompson A.W."/>
            <person name="Robinson-Rechavi M."/>
            <person name="Braasch I."/>
            <person name="Lecointre G."/>
            <person name="Bobe J."/>
            <person name="Postlethwait J.H."/>
            <person name="Berthelot C."/>
            <person name="Roest Crollius H."/>
            <person name="Guiguen Y."/>
        </authorList>
    </citation>
    <scope>NUCLEOTIDE SEQUENCE</scope>
    <source>
        <strain evidence="8">NC1722</strain>
    </source>
</reference>
<dbReference type="GO" id="GO:0000981">
    <property type="term" value="F:DNA-binding transcription factor activity, RNA polymerase II-specific"/>
    <property type="evidence" value="ECO:0007669"/>
    <property type="project" value="TreeGrafter"/>
</dbReference>
<dbReference type="GO" id="GO:0043565">
    <property type="term" value="F:sequence-specific DNA binding"/>
    <property type="evidence" value="ECO:0007669"/>
    <property type="project" value="TreeGrafter"/>
</dbReference>
<dbReference type="Pfam" id="PF23103">
    <property type="entry name" value="Zf-C2H2_ZNF451_5th"/>
    <property type="match status" value="1"/>
</dbReference>
<evidence type="ECO:0000256" key="4">
    <source>
        <dbReference type="ARBA" id="ARBA00022833"/>
    </source>
</evidence>
<dbReference type="PANTHER" id="PTHR24408:SF61">
    <property type="entry name" value="E3 SUMO-PROTEIN LIGASE ZNF451"/>
    <property type="match status" value="1"/>
</dbReference>
<evidence type="ECO:0000313" key="8">
    <source>
        <dbReference type="EMBL" id="KAJ8377712.1"/>
    </source>
</evidence>
<feature type="compositionally biased region" description="Basic and acidic residues" evidence="6">
    <location>
        <begin position="406"/>
        <end position="417"/>
    </location>
</feature>
<dbReference type="GO" id="GO:0005634">
    <property type="term" value="C:nucleus"/>
    <property type="evidence" value="ECO:0007669"/>
    <property type="project" value="TreeGrafter"/>
</dbReference>
<feature type="compositionally biased region" description="Polar residues" evidence="6">
    <location>
        <begin position="542"/>
        <end position="554"/>
    </location>
</feature>
<sequence length="858" mass="96165">MMATSTATDVDEVEFVSEGPQRPVLEYIDLLSDGEDEDVLATGTVKDQVDRQRAKVASTLDRLAHQVAVEKQERAEKCKAFKERMISQQEHGRQGLALSRNNGDNHDAKHCVNMWLKMPGLRPGVVHTGFRRGRRSTPCPTNPPHSSTRTCPVVNCGRVFDSVPLLEGHLKRFDHSPCDPTVLMNGSPSESFACVACCKRFHSKAEWEDHLRSKVSSPSPEGHVSTQTCQLIQCFACPCCCLLFNLRDQCLQHMAARNHFTQFFTLSERKSSASMPIPIPRYAKNRLIALCKDVPFYIRCTSCRKVLNSHMEAQAHFNVHCRQGGAVAEADQTVAQIMRQLCVYGRCVQCWEIFLCDGEAEGHGSETQHEVETFTTLEQSLLHYCSHHDTLRGRQGAPSAVSKRPGSRERGAERDHAAGSPAKRRRRRSTVVTWACECGLCFPEEAAAHRHLLAANQIFHKCGVCGKEMGEASITRLHMSRFHGGAHLSNFLFWCRHCRVDMPRQEDILSHVGHSHSGHTYYREQEVKENKLASVSEPAPSTKPSVFSKATPSETVAGPSASRREERWLCRMCEDLFETEADVQAHCGDVGAHSFQRFVCGDCGQKFFKEPTLRRHSAREHGGRVVLRHFCGLCDSMEHDSEEDFLQHYRHLHGSDYYRMEDEARADTAEPPCPCMATKKSKAERKAVFTRCMKRLSSSGRCSYACPPCGLQTPCYVQVKEHLQHEHGDVGTSLQVICGSCPESYTDVPSFHTHYHARHCSLEPCPSQRGECGAAHTPIALPKVLKAEEVSPETNAEEFEEVKHAIALSSEESKRDTEGDSDGEDLKRALALSAVEARKQAELDREMEDAIQRSLLEF</sequence>
<evidence type="ECO:0000259" key="7">
    <source>
        <dbReference type="PROSITE" id="PS50157"/>
    </source>
</evidence>
<feature type="region of interest" description="Disordered" evidence="6">
    <location>
        <begin position="390"/>
        <end position="424"/>
    </location>
</feature>
<dbReference type="Pfam" id="PF23108">
    <property type="entry name" value="Zf-C2H2_ZNF451"/>
    <property type="match status" value="1"/>
</dbReference>
<dbReference type="GO" id="GO:0008270">
    <property type="term" value="F:zinc ion binding"/>
    <property type="evidence" value="ECO:0007669"/>
    <property type="project" value="UniProtKB-KW"/>
</dbReference>
<keyword evidence="1" id="KW-0479">Metal-binding</keyword>
<evidence type="ECO:0000256" key="3">
    <source>
        <dbReference type="ARBA" id="ARBA00022771"/>
    </source>
</evidence>
<evidence type="ECO:0000256" key="5">
    <source>
        <dbReference type="PROSITE-ProRule" id="PRU00042"/>
    </source>
</evidence>
<accession>A0AAD7RCH6</accession>
<keyword evidence="2" id="KW-0677">Repeat</keyword>
<keyword evidence="9" id="KW-1185">Reference proteome</keyword>
<keyword evidence="4" id="KW-0862">Zinc</keyword>
<dbReference type="InterPro" id="IPR058949">
    <property type="entry name" value="Zf-C2H2_ZNF451_1st"/>
</dbReference>
<comment type="caution">
    <text evidence="8">The sequence shown here is derived from an EMBL/GenBank/DDBJ whole genome shotgun (WGS) entry which is preliminary data.</text>
</comment>
<name>A0AAD7RCH6_9TELE</name>
<dbReference type="SMART" id="SM00355">
    <property type="entry name" value="ZnF_C2H2"/>
    <property type="match status" value="11"/>
</dbReference>
<dbReference type="PANTHER" id="PTHR24408">
    <property type="entry name" value="ZINC FINGER PROTEIN"/>
    <property type="match status" value="1"/>
</dbReference>
<keyword evidence="3 5" id="KW-0863">Zinc-finger</keyword>
<feature type="domain" description="C2H2-type" evidence="7">
    <location>
        <begin position="598"/>
        <end position="626"/>
    </location>
</feature>
<gene>
    <name evidence="8" type="ORF">AAFF_G00254460</name>
</gene>
<protein>
    <recommendedName>
        <fullName evidence="7">C2H2-type domain-containing protein</fullName>
    </recommendedName>
</protein>
<dbReference type="InterPro" id="IPR058950">
    <property type="entry name" value="Zf-C2H2_ZNF451_5th"/>
</dbReference>
<dbReference type="EMBL" id="JAINUG010000342">
    <property type="protein sequence ID" value="KAJ8377712.1"/>
    <property type="molecule type" value="Genomic_DNA"/>
</dbReference>
<feature type="domain" description="C2H2-type" evidence="7">
    <location>
        <begin position="149"/>
        <end position="180"/>
    </location>
</feature>
<dbReference type="PROSITE" id="PS00028">
    <property type="entry name" value="ZINC_FINGER_C2H2_1"/>
    <property type="match status" value="6"/>
</dbReference>
<evidence type="ECO:0000256" key="1">
    <source>
        <dbReference type="ARBA" id="ARBA00022723"/>
    </source>
</evidence>
<proteinExistence type="predicted"/>
<dbReference type="InterPro" id="IPR013087">
    <property type="entry name" value="Znf_C2H2_type"/>
</dbReference>
<dbReference type="Pfam" id="PF23101">
    <property type="entry name" value="Zf-C2H2_ZNF451_1st"/>
    <property type="match status" value="1"/>
</dbReference>
<feature type="region of interest" description="Disordered" evidence="6">
    <location>
        <begin position="806"/>
        <end position="827"/>
    </location>
</feature>
<dbReference type="Gene3D" id="3.30.160.60">
    <property type="entry name" value="Classic Zinc Finger"/>
    <property type="match status" value="2"/>
</dbReference>